<feature type="compositionally biased region" description="Acidic residues" evidence="1">
    <location>
        <begin position="533"/>
        <end position="543"/>
    </location>
</feature>
<dbReference type="Proteomes" id="UP001194468">
    <property type="component" value="Unassembled WGS sequence"/>
</dbReference>
<dbReference type="GO" id="GO:0008270">
    <property type="term" value="F:zinc ion binding"/>
    <property type="evidence" value="ECO:0007669"/>
    <property type="project" value="UniProtKB-KW"/>
</dbReference>
<comment type="caution">
    <text evidence="3">The sequence shown here is derived from an EMBL/GenBank/DDBJ whole genome shotgun (WGS) entry which is preliminary data.</text>
</comment>
<evidence type="ECO:0000256" key="1">
    <source>
        <dbReference type="SAM" id="MobiDB-lite"/>
    </source>
</evidence>
<dbReference type="InterPro" id="IPR045194">
    <property type="entry name" value="MGRN1/RNF157-like"/>
</dbReference>
<feature type="compositionally biased region" description="Low complexity" evidence="1">
    <location>
        <begin position="228"/>
        <end position="240"/>
    </location>
</feature>
<accession>A0AAD4BST5</accession>
<dbReference type="EMBL" id="WHUW01000015">
    <property type="protein sequence ID" value="KAF8439129.1"/>
    <property type="molecule type" value="Genomic_DNA"/>
</dbReference>
<dbReference type="GO" id="GO:0005737">
    <property type="term" value="C:cytoplasm"/>
    <property type="evidence" value="ECO:0007669"/>
    <property type="project" value="TreeGrafter"/>
</dbReference>
<feature type="domain" description="RING-type" evidence="2">
    <location>
        <begin position="411"/>
        <end position="502"/>
    </location>
</feature>
<evidence type="ECO:0000259" key="2">
    <source>
        <dbReference type="SMART" id="SM00184"/>
    </source>
</evidence>
<dbReference type="GO" id="GO:0016567">
    <property type="term" value="P:protein ubiquitination"/>
    <property type="evidence" value="ECO:0007669"/>
    <property type="project" value="TreeGrafter"/>
</dbReference>
<reference evidence="3" key="1">
    <citation type="submission" date="2019-10" db="EMBL/GenBank/DDBJ databases">
        <authorList>
            <consortium name="DOE Joint Genome Institute"/>
            <person name="Kuo A."/>
            <person name="Miyauchi S."/>
            <person name="Kiss E."/>
            <person name="Drula E."/>
            <person name="Kohler A."/>
            <person name="Sanchez-Garcia M."/>
            <person name="Andreopoulos B."/>
            <person name="Barry K.W."/>
            <person name="Bonito G."/>
            <person name="Buee M."/>
            <person name="Carver A."/>
            <person name="Chen C."/>
            <person name="Cichocki N."/>
            <person name="Clum A."/>
            <person name="Culley D."/>
            <person name="Crous P.W."/>
            <person name="Fauchery L."/>
            <person name="Girlanda M."/>
            <person name="Hayes R."/>
            <person name="Keri Z."/>
            <person name="LaButti K."/>
            <person name="Lipzen A."/>
            <person name="Lombard V."/>
            <person name="Magnuson J."/>
            <person name="Maillard F."/>
            <person name="Morin E."/>
            <person name="Murat C."/>
            <person name="Nolan M."/>
            <person name="Ohm R."/>
            <person name="Pangilinan J."/>
            <person name="Pereira M."/>
            <person name="Perotto S."/>
            <person name="Peter M."/>
            <person name="Riley R."/>
            <person name="Sitrit Y."/>
            <person name="Stielow B."/>
            <person name="Szollosi G."/>
            <person name="Zifcakova L."/>
            <person name="Stursova M."/>
            <person name="Spatafora J.W."/>
            <person name="Tedersoo L."/>
            <person name="Vaario L.-M."/>
            <person name="Yamada A."/>
            <person name="Yan M."/>
            <person name="Wang P."/>
            <person name="Xu J."/>
            <person name="Bruns T."/>
            <person name="Baldrian P."/>
            <person name="Vilgalys R."/>
            <person name="Henrissat B."/>
            <person name="Grigoriev I.V."/>
            <person name="Hibbett D."/>
            <person name="Nagy L.G."/>
            <person name="Martin F.M."/>
        </authorList>
    </citation>
    <scope>NUCLEOTIDE SEQUENCE</scope>
    <source>
        <strain evidence="3">BED1</strain>
    </source>
</reference>
<feature type="region of interest" description="Disordered" evidence="1">
    <location>
        <begin position="576"/>
        <end position="605"/>
    </location>
</feature>
<protein>
    <recommendedName>
        <fullName evidence="2">RING-type domain-containing protein</fullName>
    </recommendedName>
</protein>
<evidence type="ECO:0000313" key="4">
    <source>
        <dbReference type="Proteomes" id="UP001194468"/>
    </source>
</evidence>
<feature type="compositionally biased region" description="Low complexity" evidence="1">
    <location>
        <begin position="455"/>
        <end position="470"/>
    </location>
</feature>
<feature type="region of interest" description="Disordered" evidence="1">
    <location>
        <begin position="455"/>
        <end position="492"/>
    </location>
</feature>
<dbReference type="AlphaFoldDB" id="A0AAD4BST5"/>
<proteinExistence type="predicted"/>
<evidence type="ECO:0000313" key="3">
    <source>
        <dbReference type="EMBL" id="KAF8439129.1"/>
    </source>
</evidence>
<dbReference type="InterPro" id="IPR001841">
    <property type="entry name" value="Znf_RING"/>
</dbReference>
<keyword evidence="4" id="KW-1185">Reference proteome</keyword>
<feature type="region of interest" description="Disordered" evidence="1">
    <location>
        <begin position="370"/>
        <end position="403"/>
    </location>
</feature>
<dbReference type="InterPro" id="IPR013083">
    <property type="entry name" value="Znf_RING/FYVE/PHD"/>
</dbReference>
<gene>
    <name evidence="3" type="ORF">L210DRAFT_3646627</name>
</gene>
<dbReference type="Pfam" id="PF13920">
    <property type="entry name" value="zf-C3HC4_3"/>
    <property type="match status" value="1"/>
</dbReference>
<dbReference type="GO" id="GO:0061630">
    <property type="term" value="F:ubiquitin protein ligase activity"/>
    <property type="evidence" value="ECO:0007669"/>
    <property type="project" value="UniProtKB-EC"/>
</dbReference>
<dbReference type="PANTHER" id="PTHR22996">
    <property type="entry name" value="MAHOGUNIN"/>
    <property type="match status" value="1"/>
</dbReference>
<dbReference type="PANTHER" id="PTHR22996:SF0">
    <property type="entry name" value="RE60872P-RELATED"/>
    <property type="match status" value="1"/>
</dbReference>
<name>A0AAD4BST5_BOLED</name>
<feature type="region of interest" description="Disordered" evidence="1">
    <location>
        <begin position="215"/>
        <end position="248"/>
    </location>
</feature>
<dbReference type="Gene3D" id="3.30.40.10">
    <property type="entry name" value="Zinc/RING finger domain, C3HC4 (zinc finger)"/>
    <property type="match status" value="1"/>
</dbReference>
<feature type="region of interest" description="Disordered" evidence="1">
    <location>
        <begin position="510"/>
        <end position="547"/>
    </location>
</feature>
<reference evidence="3" key="2">
    <citation type="journal article" date="2020" name="Nat. Commun.">
        <title>Large-scale genome sequencing of mycorrhizal fungi provides insights into the early evolution of symbiotic traits.</title>
        <authorList>
            <person name="Miyauchi S."/>
            <person name="Kiss E."/>
            <person name="Kuo A."/>
            <person name="Drula E."/>
            <person name="Kohler A."/>
            <person name="Sanchez-Garcia M."/>
            <person name="Morin E."/>
            <person name="Andreopoulos B."/>
            <person name="Barry K.W."/>
            <person name="Bonito G."/>
            <person name="Buee M."/>
            <person name="Carver A."/>
            <person name="Chen C."/>
            <person name="Cichocki N."/>
            <person name="Clum A."/>
            <person name="Culley D."/>
            <person name="Crous P.W."/>
            <person name="Fauchery L."/>
            <person name="Girlanda M."/>
            <person name="Hayes R.D."/>
            <person name="Keri Z."/>
            <person name="LaButti K."/>
            <person name="Lipzen A."/>
            <person name="Lombard V."/>
            <person name="Magnuson J."/>
            <person name="Maillard F."/>
            <person name="Murat C."/>
            <person name="Nolan M."/>
            <person name="Ohm R.A."/>
            <person name="Pangilinan J."/>
            <person name="Pereira M.F."/>
            <person name="Perotto S."/>
            <person name="Peter M."/>
            <person name="Pfister S."/>
            <person name="Riley R."/>
            <person name="Sitrit Y."/>
            <person name="Stielow J.B."/>
            <person name="Szollosi G."/>
            <person name="Zifcakova L."/>
            <person name="Stursova M."/>
            <person name="Spatafora J.W."/>
            <person name="Tedersoo L."/>
            <person name="Vaario L.M."/>
            <person name="Yamada A."/>
            <person name="Yan M."/>
            <person name="Wang P."/>
            <person name="Xu J."/>
            <person name="Bruns T."/>
            <person name="Baldrian P."/>
            <person name="Vilgalys R."/>
            <person name="Dunand C."/>
            <person name="Henrissat B."/>
            <person name="Grigoriev I.V."/>
            <person name="Hibbett D."/>
            <person name="Nagy L.G."/>
            <person name="Martin F.M."/>
        </authorList>
    </citation>
    <scope>NUCLEOTIDE SEQUENCE</scope>
    <source>
        <strain evidence="3">BED1</strain>
    </source>
</reference>
<sequence>MHSVSTWYNNQYSTWNRTRRLQVSPFLARTDTRASRTATAMAHNGAVLVNMAPADNTNKKESKQLFGPDIGVVNNVPAWAHPVGKSSAADSLSADIIKNWIAKSKESSQPTTTLQALVNLKRPTLRLVPLTMAPGDDPDQADSHHHHGLEFEFDCDAPKCKIDVNVTLPADHPLAETVDSRGFSRILVFQSVVDGGFGKFLTLEQDATLELGRFEQPTRPENPPTENPPADAQATTTAAPSPRNGRSRKRFTAFHFHKRSGDRAASGPALAVVDADAANTSPESEKDKTVKDDMWEGVRATIRLSALHEDGMDLPTMNEQTTYLHLVRVGTPPAADEEDVRPWVVKVIKREAMIGPHTFHLHEIYGLTAQTSTPAHPPASSPTSTDAHTYPPPANPAAPSAIHEDEPSSECLLCLSSPREVILLPCRHLVACRECAINMIEFGAGGNITHNEATNGTGADATAGEGSGAANTSPTEGTNVPTVTPPNPRRKRKAKGWFCPVCRQPYTSLLRVSTTPPTKDISDDENRGSTSMDDPENEQEGTEGIDASELVLATNDPLSAAPGSMINTLRSGFRNLALGSNSTRPENETLPRDVERGLGSEAIAA</sequence>
<organism evidence="3 4">
    <name type="scientific">Boletus edulis BED1</name>
    <dbReference type="NCBI Taxonomy" id="1328754"/>
    <lineage>
        <taxon>Eukaryota</taxon>
        <taxon>Fungi</taxon>
        <taxon>Dikarya</taxon>
        <taxon>Basidiomycota</taxon>
        <taxon>Agaricomycotina</taxon>
        <taxon>Agaricomycetes</taxon>
        <taxon>Agaricomycetidae</taxon>
        <taxon>Boletales</taxon>
        <taxon>Boletineae</taxon>
        <taxon>Boletaceae</taxon>
        <taxon>Boletoideae</taxon>
        <taxon>Boletus</taxon>
    </lineage>
</organism>
<feature type="compositionally biased region" description="Basic and acidic residues" evidence="1">
    <location>
        <begin position="585"/>
        <end position="598"/>
    </location>
</feature>
<dbReference type="SMART" id="SM00184">
    <property type="entry name" value="RING"/>
    <property type="match status" value="1"/>
</dbReference>